<evidence type="ECO:0000313" key="2">
    <source>
        <dbReference type="Proteomes" id="UP000001591"/>
    </source>
</evidence>
<dbReference type="HOGENOM" id="CLU_189892_0_0_5"/>
<gene>
    <name evidence="1" type="ordered locus">RC1_1945</name>
</gene>
<evidence type="ECO:0000313" key="1">
    <source>
        <dbReference type="EMBL" id="ACI99341.1"/>
    </source>
</evidence>
<dbReference type="STRING" id="414684.RC1_1945"/>
<keyword evidence="2" id="KW-1185">Reference proteome</keyword>
<dbReference type="EMBL" id="CP000613">
    <property type="protein sequence ID" value="ACI99341.1"/>
    <property type="molecule type" value="Genomic_DNA"/>
</dbReference>
<organism evidence="1 2">
    <name type="scientific">Rhodospirillum centenum (strain ATCC 51521 / SW)</name>
    <dbReference type="NCBI Taxonomy" id="414684"/>
    <lineage>
        <taxon>Bacteria</taxon>
        <taxon>Pseudomonadati</taxon>
        <taxon>Pseudomonadota</taxon>
        <taxon>Alphaproteobacteria</taxon>
        <taxon>Rhodospirillales</taxon>
        <taxon>Rhodospirillaceae</taxon>
        <taxon>Rhodospirillum</taxon>
    </lineage>
</organism>
<reference evidence="1 2" key="1">
    <citation type="journal article" date="2010" name="BMC Genomics">
        <title>Metabolic flexibility revealed in the genome of the cyst-forming alpha-1 proteobacterium Rhodospirillum centenum.</title>
        <authorList>
            <person name="Lu Y.K."/>
            <person name="Marden J."/>
            <person name="Han M."/>
            <person name="Swingley W.D."/>
            <person name="Mastrian S.D."/>
            <person name="Chowdhury S.R."/>
            <person name="Hao J."/>
            <person name="Helmy T."/>
            <person name="Kim S."/>
            <person name="Kurdoglu A.A."/>
            <person name="Matthies H.J."/>
            <person name="Rollo D."/>
            <person name="Stothard P."/>
            <person name="Blankenship R.E."/>
            <person name="Bauer C.E."/>
            <person name="Touchman J.W."/>
        </authorList>
    </citation>
    <scope>NUCLEOTIDE SEQUENCE [LARGE SCALE GENOMIC DNA]</scope>
    <source>
        <strain evidence="2">ATCC 51521 / SW</strain>
    </source>
</reference>
<proteinExistence type="predicted"/>
<dbReference type="Proteomes" id="UP000001591">
    <property type="component" value="Chromosome"/>
</dbReference>
<accession>B6ITP0</accession>
<name>B6ITP0_RHOCS</name>
<protein>
    <submittedName>
        <fullName evidence="1">Uncharacterized protein</fullName>
    </submittedName>
</protein>
<dbReference type="KEGG" id="rce:RC1_1945"/>
<dbReference type="RefSeq" id="WP_012567126.1">
    <property type="nucleotide sequence ID" value="NC_011420.2"/>
</dbReference>
<sequence length="75" mass="8164">MNKLLDQAIAEVSRLPDDAQEAIASAMLEQAAAERAWAARFEATQDKLAALAARARQRIAEGEVLPYDPSDAPRE</sequence>
<dbReference type="AlphaFoldDB" id="B6ITP0"/>